<name>A0AAR5PBY3_DENPD</name>
<dbReference type="PANTHER" id="PTHR47219">
    <property type="entry name" value="RAB GTPASE-ACTIVATING PROTEIN 1-LIKE"/>
    <property type="match status" value="1"/>
</dbReference>
<reference evidence="4" key="2">
    <citation type="submission" date="2024-08" db="UniProtKB">
        <authorList>
            <consortium name="EnsemblMetazoa"/>
        </authorList>
    </citation>
    <scope>IDENTIFICATION</scope>
</reference>
<organism evidence="4 5">
    <name type="scientific">Dendroctonus ponderosae</name>
    <name type="common">Mountain pine beetle</name>
    <dbReference type="NCBI Taxonomy" id="77166"/>
    <lineage>
        <taxon>Eukaryota</taxon>
        <taxon>Metazoa</taxon>
        <taxon>Ecdysozoa</taxon>
        <taxon>Arthropoda</taxon>
        <taxon>Hexapoda</taxon>
        <taxon>Insecta</taxon>
        <taxon>Pterygota</taxon>
        <taxon>Neoptera</taxon>
        <taxon>Endopterygota</taxon>
        <taxon>Coleoptera</taxon>
        <taxon>Polyphaga</taxon>
        <taxon>Cucujiformia</taxon>
        <taxon>Curculionidae</taxon>
        <taxon>Scolytinae</taxon>
        <taxon>Dendroctonus</taxon>
    </lineage>
</organism>
<dbReference type="Pfam" id="PF23436">
    <property type="entry name" value="RabGap-TBC_2"/>
    <property type="match status" value="1"/>
</dbReference>
<feature type="region of interest" description="Disordered" evidence="2">
    <location>
        <begin position="345"/>
        <end position="378"/>
    </location>
</feature>
<dbReference type="InterPro" id="IPR000195">
    <property type="entry name" value="Rab-GAP-TBC_dom"/>
</dbReference>
<dbReference type="SUPFAM" id="SSF47923">
    <property type="entry name" value="Ypt/Rab-GAP domain of gyp1p"/>
    <property type="match status" value="1"/>
</dbReference>
<evidence type="ECO:0000313" key="5">
    <source>
        <dbReference type="Proteomes" id="UP000019118"/>
    </source>
</evidence>
<dbReference type="InterPro" id="IPR035969">
    <property type="entry name" value="Rab-GAP_TBC_sf"/>
</dbReference>
<dbReference type="EnsemblMetazoa" id="XM_019902838.1">
    <property type="protein sequence ID" value="XP_019758397.1"/>
    <property type="gene ID" value="LOC109536571"/>
</dbReference>
<proteinExistence type="predicted"/>
<evidence type="ECO:0000256" key="2">
    <source>
        <dbReference type="SAM" id="MobiDB-lite"/>
    </source>
</evidence>
<dbReference type="Proteomes" id="UP000019118">
    <property type="component" value="Unassembled WGS sequence"/>
</dbReference>
<dbReference type="PANTHER" id="PTHR47219:SF16">
    <property type="entry name" value="GTPASE ACTIVATING PROTEIN"/>
    <property type="match status" value="1"/>
</dbReference>
<dbReference type="AlphaFoldDB" id="A0AAR5PBY3"/>
<feature type="compositionally biased region" description="Polar residues" evidence="2">
    <location>
        <begin position="350"/>
        <end position="373"/>
    </location>
</feature>
<sequence length="407" mass="45588">MFRRGMRAQYLPDMVGLQVRLYQLSRLLHDQMPDLYRHLDEHEVAPTLYAAPWILTVFASQFPLGFVTRVFDLVFLEGPDVVFRVALALLSHHKERILACASFEEIMAYFKTELSSVDKPVLDQLTKAIYTTDVGRQLEEYKVEYQVLQEEMASVQPQVEALRKLEAQNAALTAQNKSLSGQLELSVANVQRLEKTRVLQQAQLNRLEMQSRGLDVTIATLGGFISRLADDTAMDVEIPDEVRRILAQIRLSERNQSEARGQNNLLRLLQEKEARAAPPVMVKSLSTGRIGLPTGLDPMERTHSLNAAPEKKSPFFSSSHSNILEQQRLHNSPLGSRIDIKVQECDSESADVSPTHSVDSGVGTPSSPSNHPLSNCGDVSFTYSGTKELKHLKSLKQCQRNSSPDLL</sequence>
<evidence type="ECO:0000256" key="1">
    <source>
        <dbReference type="SAM" id="Coils"/>
    </source>
</evidence>
<evidence type="ECO:0000259" key="3">
    <source>
        <dbReference type="PROSITE" id="PS50086"/>
    </source>
</evidence>
<keyword evidence="5" id="KW-1185">Reference proteome</keyword>
<dbReference type="FunFam" id="1.10.472.80:FF:000043">
    <property type="entry name" value="Pollux, isoform A"/>
    <property type="match status" value="1"/>
</dbReference>
<evidence type="ECO:0000313" key="4">
    <source>
        <dbReference type="EnsemblMetazoa" id="XP_019758397.1"/>
    </source>
</evidence>
<dbReference type="InterPro" id="IPR050302">
    <property type="entry name" value="Rab_GAP_TBC_domain"/>
</dbReference>
<feature type="coiled-coil region" evidence="1">
    <location>
        <begin position="162"/>
        <end position="210"/>
    </location>
</feature>
<feature type="domain" description="Rab-GAP TBC" evidence="3">
    <location>
        <begin position="1"/>
        <end position="78"/>
    </location>
</feature>
<dbReference type="PROSITE" id="PS50086">
    <property type="entry name" value="TBC_RABGAP"/>
    <property type="match status" value="1"/>
</dbReference>
<dbReference type="Gene3D" id="1.10.472.80">
    <property type="entry name" value="Ypt/Rab-GAP domain of gyp1p, domain 3"/>
    <property type="match status" value="1"/>
</dbReference>
<reference evidence="5" key="1">
    <citation type="journal article" date="2013" name="Genome Biol.">
        <title>Draft genome of the mountain pine beetle, Dendroctonus ponderosae Hopkins, a major forest pest.</title>
        <authorList>
            <person name="Keeling C.I."/>
            <person name="Yuen M.M."/>
            <person name="Liao N.Y."/>
            <person name="Docking T.R."/>
            <person name="Chan S.K."/>
            <person name="Taylor G.A."/>
            <person name="Palmquist D.L."/>
            <person name="Jackman S.D."/>
            <person name="Nguyen A."/>
            <person name="Li M."/>
            <person name="Henderson H."/>
            <person name="Janes J.K."/>
            <person name="Zhao Y."/>
            <person name="Pandoh P."/>
            <person name="Moore R."/>
            <person name="Sperling F.A."/>
            <person name="Huber D.P."/>
            <person name="Birol I."/>
            <person name="Jones S.J."/>
            <person name="Bohlmann J."/>
        </authorList>
    </citation>
    <scope>NUCLEOTIDE SEQUENCE</scope>
</reference>
<protein>
    <recommendedName>
        <fullName evidence="3">Rab-GAP TBC domain-containing protein</fullName>
    </recommendedName>
</protein>
<accession>A0AAR5PBY3</accession>
<keyword evidence="1" id="KW-0175">Coiled coil</keyword>